<dbReference type="Proteomes" id="UP000807025">
    <property type="component" value="Unassembled WGS sequence"/>
</dbReference>
<gene>
    <name evidence="1" type="ORF">BDN71DRAFT_1388857</name>
</gene>
<protein>
    <submittedName>
        <fullName evidence="1">Uncharacterized protein</fullName>
    </submittedName>
</protein>
<evidence type="ECO:0000313" key="1">
    <source>
        <dbReference type="EMBL" id="KAF9496760.1"/>
    </source>
</evidence>
<sequence>MNTPETVREFLSSLGVSITTTSINSAVQSLSTGARKRMEELGGSFRVLFAYNNLDMEMKQSVPTVETEQDNLVHLMTGTMLPLHLDVTQEDLDCSEELWQQCPPGKPLGIPWMNLTKIHAKPADDEGLLQRDRFNRWKFLYDLVHHGPEYFRQFKSDLGSAEVTHWRMDLKLASFTIRRMNTMAVYAVCCIHDGVVLP</sequence>
<dbReference type="AlphaFoldDB" id="A0A9P5ZZ61"/>
<comment type="caution">
    <text evidence="1">The sequence shown here is derived from an EMBL/GenBank/DDBJ whole genome shotgun (WGS) entry which is preliminary data.</text>
</comment>
<reference evidence="1" key="1">
    <citation type="submission" date="2020-11" db="EMBL/GenBank/DDBJ databases">
        <authorList>
            <consortium name="DOE Joint Genome Institute"/>
            <person name="Ahrendt S."/>
            <person name="Riley R."/>
            <person name="Andreopoulos W."/>
            <person name="Labutti K."/>
            <person name="Pangilinan J."/>
            <person name="Ruiz-Duenas F.J."/>
            <person name="Barrasa J.M."/>
            <person name="Sanchez-Garcia M."/>
            <person name="Camarero S."/>
            <person name="Miyauchi S."/>
            <person name="Serrano A."/>
            <person name="Linde D."/>
            <person name="Babiker R."/>
            <person name="Drula E."/>
            <person name="Ayuso-Fernandez I."/>
            <person name="Pacheco R."/>
            <person name="Padilla G."/>
            <person name="Ferreira P."/>
            <person name="Barriuso J."/>
            <person name="Kellner H."/>
            <person name="Castanera R."/>
            <person name="Alfaro M."/>
            <person name="Ramirez L."/>
            <person name="Pisabarro A.G."/>
            <person name="Kuo A."/>
            <person name="Tritt A."/>
            <person name="Lipzen A."/>
            <person name="He G."/>
            <person name="Yan M."/>
            <person name="Ng V."/>
            <person name="Cullen D."/>
            <person name="Martin F."/>
            <person name="Rosso M.-N."/>
            <person name="Henrissat B."/>
            <person name="Hibbett D."/>
            <person name="Martinez A.T."/>
            <person name="Grigoriev I.V."/>
        </authorList>
    </citation>
    <scope>NUCLEOTIDE SEQUENCE</scope>
    <source>
        <strain evidence="1">ATCC 90797</strain>
    </source>
</reference>
<evidence type="ECO:0000313" key="2">
    <source>
        <dbReference type="Proteomes" id="UP000807025"/>
    </source>
</evidence>
<organism evidence="1 2">
    <name type="scientific">Pleurotus eryngii</name>
    <name type="common">Boletus of the steppes</name>
    <dbReference type="NCBI Taxonomy" id="5323"/>
    <lineage>
        <taxon>Eukaryota</taxon>
        <taxon>Fungi</taxon>
        <taxon>Dikarya</taxon>
        <taxon>Basidiomycota</taxon>
        <taxon>Agaricomycotina</taxon>
        <taxon>Agaricomycetes</taxon>
        <taxon>Agaricomycetidae</taxon>
        <taxon>Agaricales</taxon>
        <taxon>Pleurotineae</taxon>
        <taxon>Pleurotaceae</taxon>
        <taxon>Pleurotus</taxon>
    </lineage>
</organism>
<dbReference type="OrthoDB" id="4743193at2759"/>
<dbReference type="EMBL" id="MU154549">
    <property type="protein sequence ID" value="KAF9496760.1"/>
    <property type="molecule type" value="Genomic_DNA"/>
</dbReference>
<accession>A0A9P5ZZ61</accession>
<keyword evidence="2" id="KW-1185">Reference proteome</keyword>
<proteinExistence type="predicted"/>
<name>A0A9P5ZZ61_PLEER</name>